<protein>
    <submittedName>
        <fullName evidence="1">Uncharacterized protein</fullName>
    </submittedName>
</protein>
<accession>A0A6J5P9P8</accession>
<gene>
    <name evidence="1" type="ORF">UFOVP844_44</name>
</gene>
<organism evidence="1">
    <name type="scientific">uncultured Caudovirales phage</name>
    <dbReference type="NCBI Taxonomy" id="2100421"/>
    <lineage>
        <taxon>Viruses</taxon>
        <taxon>Duplodnaviria</taxon>
        <taxon>Heunggongvirae</taxon>
        <taxon>Uroviricota</taxon>
        <taxon>Caudoviricetes</taxon>
        <taxon>Peduoviridae</taxon>
        <taxon>Maltschvirus</taxon>
        <taxon>Maltschvirus maltsch</taxon>
    </lineage>
</organism>
<proteinExistence type="predicted"/>
<reference evidence="1" key="1">
    <citation type="submission" date="2020-04" db="EMBL/GenBank/DDBJ databases">
        <authorList>
            <person name="Chiriac C."/>
            <person name="Salcher M."/>
            <person name="Ghai R."/>
            <person name="Kavagutti S V."/>
        </authorList>
    </citation>
    <scope>NUCLEOTIDE SEQUENCE</scope>
</reference>
<evidence type="ECO:0000313" key="1">
    <source>
        <dbReference type="EMBL" id="CAB4166676.1"/>
    </source>
</evidence>
<dbReference type="EMBL" id="LR796795">
    <property type="protein sequence ID" value="CAB4166676.1"/>
    <property type="molecule type" value="Genomic_DNA"/>
</dbReference>
<sequence length="57" mass="6678">MENLTIINTFPFPKEVLEALDRYKCKLHTQSKVHKHFFPDAIPEKLGYTCPICKEDV</sequence>
<name>A0A6J5P9P8_9CAUD</name>